<dbReference type="Proteomes" id="UP001430306">
    <property type="component" value="Unassembled WGS sequence"/>
</dbReference>
<comment type="caution">
    <text evidence="2">The sequence shown here is derived from an EMBL/GenBank/DDBJ whole genome shotgun (WGS) entry which is preliminary data.</text>
</comment>
<dbReference type="InterPro" id="IPR029044">
    <property type="entry name" value="Nucleotide-diphossugar_trans"/>
</dbReference>
<organism evidence="2 3">
    <name type="scientific">Rhodopirellula halodulae</name>
    <dbReference type="NCBI Taxonomy" id="2894198"/>
    <lineage>
        <taxon>Bacteria</taxon>
        <taxon>Pseudomonadati</taxon>
        <taxon>Planctomycetota</taxon>
        <taxon>Planctomycetia</taxon>
        <taxon>Pirellulales</taxon>
        <taxon>Pirellulaceae</taxon>
        <taxon>Rhodopirellula</taxon>
    </lineage>
</organism>
<evidence type="ECO:0000313" key="2">
    <source>
        <dbReference type="EMBL" id="MCC9643838.1"/>
    </source>
</evidence>
<dbReference type="NCBIfam" id="TIGR04282">
    <property type="entry name" value="glyco_like_cofC"/>
    <property type="match status" value="1"/>
</dbReference>
<evidence type="ECO:0000256" key="1">
    <source>
        <dbReference type="SAM" id="MobiDB-lite"/>
    </source>
</evidence>
<dbReference type="RefSeq" id="WP_230274791.1">
    <property type="nucleotide sequence ID" value="NZ_JAJKFW010000025.1"/>
</dbReference>
<dbReference type="SUPFAM" id="SSF53448">
    <property type="entry name" value="Nucleotide-diphospho-sugar transferases"/>
    <property type="match status" value="1"/>
</dbReference>
<name>A0ABS8NJU6_9BACT</name>
<dbReference type="PANTHER" id="PTHR36529:SF1">
    <property type="entry name" value="GLYCOSYLTRANSFERASE"/>
    <property type="match status" value="1"/>
</dbReference>
<dbReference type="Gene3D" id="3.90.550.10">
    <property type="entry name" value="Spore Coat Polysaccharide Biosynthesis Protein SpsA, Chain A"/>
    <property type="match status" value="1"/>
</dbReference>
<dbReference type="InterPro" id="IPR018641">
    <property type="entry name" value="Trfase_1_rSAM/seldom-assoc"/>
</dbReference>
<protein>
    <submittedName>
        <fullName evidence="2">TIGR04282 family arsenosugar biosynthesis glycosyltransferase</fullName>
    </submittedName>
</protein>
<feature type="compositionally biased region" description="Basic and acidic residues" evidence="1">
    <location>
        <begin position="1"/>
        <end position="19"/>
    </location>
</feature>
<dbReference type="PANTHER" id="PTHR36529">
    <property type="entry name" value="SLL1095 PROTEIN"/>
    <property type="match status" value="1"/>
</dbReference>
<accession>A0ABS8NJU6</accession>
<dbReference type="EMBL" id="JAJKFW010000025">
    <property type="protein sequence ID" value="MCC9643838.1"/>
    <property type="molecule type" value="Genomic_DNA"/>
</dbReference>
<reference evidence="2" key="1">
    <citation type="submission" date="2021-11" db="EMBL/GenBank/DDBJ databases">
        <title>Genome sequence.</title>
        <authorList>
            <person name="Sun Q."/>
        </authorList>
    </citation>
    <scope>NUCLEOTIDE SEQUENCE</scope>
    <source>
        <strain evidence="2">JC740</strain>
    </source>
</reference>
<proteinExistence type="predicted"/>
<feature type="region of interest" description="Disordered" evidence="1">
    <location>
        <begin position="1"/>
        <end position="76"/>
    </location>
</feature>
<feature type="compositionally biased region" description="Polar residues" evidence="1">
    <location>
        <begin position="24"/>
        <end position="34"/>
    </location>
</feature>
<sequence length="327" mass="36109">MSDQKADSDTSKVDTEPKHPAPQPWTSNGQASPQSSPPVHDVRSNDVSALPCETAAPAPRQSGKPESAQPRPTRVLGVMAKVAMPGKVKTRLGSTIGFDQAACLHQRFLDQLFQEFRDWGERREWVASPVLAARKQQFAGSEHWAGSEPWTVVDQGDGDLGDRMNRWFASQSPREDFTSPTHAILIGADCPLLTTGDLNTVTEMLLSHDLVLGPADDGGYYLIAICLKPIARDSQQPATFRWDALWQGVRWSTATVFEETMRAAESMGLRVGTLPNRSDVDTFDDLTSLLHQIENLNDNTDVVPTRSRDSHRQLASDIRQILKLTVD</sequence>
<evidence type="ECO:0000313" key="3">
    <source>
        <dbReference type="Proteomes" id="UP001430306"/>
    </source>
</evidence>
<dbReference type="Pfam" id="PF09837">
    <property type="entry name" value="DUF2064"/>
    <property type="match status" value="1"/>
</dbReference>
<gene>
    <name evidence="2" type="ORF">LOC71_16245</name>
</gene>
<keyword evidence="3" id="KW-1185">Reference proteome</keyword>